<evidence type="ECO:0000259" key="1">
    <source>
        <dbReference type="PROSITE" id="PS50011"/>
    </source>
</evidence>
<proteinExistence type="predicted"/>
<protein>
    <submittedName>
        <fullName evidence="2">7589_t:CDS:1</fullName>
    </submittedName>
</protein>
<evidence type="ECO:0000313" key="3">
    <source>
        <dbReference type="Proteomes" id="UP000789901"/>
    </source>
</evidence>
<dbReference type="PROSITE" id="PS50011">
    <property type="entry name" value="PROTEIN_KINASE_DOM"/>
    <property type="match status" value="1"/>
</dbReference>
<reference evidence="2 3" key="1">
    <citation type="submission" date="2021-06" db="EMBL/GenBank/DDBJ databases">
        <authorList>
            <person name="Kallberg Y."/>
            <person name="Tangrot J."/>
            <person name="Rosling A."/>
        </authorList>
    </citation>
    <scope>NUCLEOTIDE SEQUENCE [LARGE SCALE GENOMIC DNA]</scope>
    <source>
        <strain evidence="2 3">120-4 pot B 10/14</strain>
    </source>
</reference>
<keyword evidence="3" id="KW-1185">Reference proteome</keyword>
<dbReference type="InterPro" id="IPR000719">
    <property type="entry name" value="Prot_kinase_dom"/>
</dbReference>
<dbReference type="EMBL" id="CAJVQB010078112">
    <property type="protein sequence ID" value="CAG8845072.1"/>
    <property type="molecule type" value="Genomic_DNA"/>
</dbReference>
<dbReference type="InterPro" id="IPR011009">
    <property type="entry name" value="Kinase-like_dom_sf"/>
</dbReference>
<dbReference type="SUPFAM" id="SSF56112">
    <property type="entry name" value="Protein kinase-like (PK-like)"/>
    <property type="match status" value="1"/>
</dbReference>
<name>A0ABN7X0Y4_GIGMA</name>
<feature type="domain" description="Protein kinase" evidence="1">
    <location>
        <begin position="1"/>
        <end position="47"/>
    </location>
</feature>
<dbReference type="Proteomes" id="UP000789901">
    <property type="component" value="Unassembled WGS sequence"/>
</dbReference>
<dbReference type="Pfam" id="PF07714">
    <property type="entry name" value="PK_Tyr_Ser-Thr"/>
    <property type="match status" value="1"/>
</dbReference>
<comment type="caution">
    <text evidence="2">The sequence shown here is derived from an EMBL/GenBank/DDBJ whole genome shotgun (WGS) entry which is preliminary data.</text>
</comment>
<dbReference type="Gene3D" id="1.10.510.10">
    <property type="entry name" value="Transferase(Phosphotransferase) domain 1"/>
    <property type="match status" value="1"/>
</dbReference>
<dbReference type="InterPro" id="IPR001245">
    <property type="entry name" value="Ser-Thr/Tyr_kinase_cat_dom"/>
</dbReference>
<feature type="non-terminal residue" evidence="2">
    <location>
        <position position="47"/>
    </location>
</feature>
<accession>A0ABN7X0Y4</accession>
<organism evidence="2 3">
    <name type="scientific">Gigaspora margarita</name>
    <dbReference type="NCBI Taxonomy" id="4874"/>
    <lineage>
        <taxon>Eukaryota</taxon>
        <taxon>Fungi</taxon>
        <taxon>Fungi incertae sedis</taxon>
        <taxon>Mucoromycota</taxon>
        <taxon>Glomeromycotina</taxon>
        <taxon>Glomeromycetes</taxon>
        <taxon>Diversisporales</taxon>
        <taxon>Gigasporaceae</taxon>
        <taxon>Gigaspora</taxon>
    </lineage>
</organism>
<gene>
    <name evidence="2" type="ORF">GMARGA_LOCUS37443</name>
</gene>
<sequence>MDYANNGNLRQYLQGFRPEWAEKIRLTIQIADGMCYLHNINIIHCDL</sequence>
<evidence type="ECO:0000313" key="2">
    <source>
        <dbReference type="EMBL" id="CAG8845072.1"/>
    </source>
</evidence>